<feature type="domain" description="Transposase IS200-like" evidence="1">
    <location>
        <begin position="9"/>
        <end position="123"/>
    </location>
</feature>
<dbReference type="PATRIC" id="fig|1121318.3.peg.2710"/>
<dbReference type="InterPro" id="IPR002686">
    <property type="entry name" value="Transposase_17"/>
</dbReference>
<dbReference type="InterPro" id="IPR036515">
    <property type="entry name" value="Transposase_17_sf"/>
</dbReference>
<evidence type="ECO:0000313" key="3">
    <source>
        <dbReference type="Proteomes" id="UP000037043"/>
    </source>
</evidence>
<dbReference type="PANTHER" id="PTHR34322">
    <property type="entry name" value="TRANSPOSASE, Y1_TNP DOMAIN-CONTAINING"/>
    <property type="match status" value="1"/>
</dbReference>
<name>A0A0L6Z7L1_9CLOT</name>
<keyword evidence="3" id="KW-1185">Reference proteome</keyword>
<dbReference type="Proteomes" id="UP000037043">
    <property type="component" value="Unassembled WGS sequence"/>
</dbReference>
<sequence>MPRTARQRSSSGIYHVMMRSISDIKLFRNVIDKEVFLKFLKKYKESFLFNIYSYCIMDTHVHLVINSNGADVSKFMHNINQCYAQYYNKKYNRTGHVFGDRFKSTVATSDISVLSMTAYVHNNPKDIKGYRNCVENYNYSSFNIYLGRCTDKYNLIDRNFILSYFHSDPILAAKHYYSFVKSRQSCDFTDLEITNPALLSSNKAASERTYTKPIIRNIHPKKIIEFISKYTNFDKSIINIKYRSASSEFRSLCAFFMRLFCNYNSDKIQKALGNNISLSSIPLLCNKGYSLIKDNISYHNIIDDFVNSSSYEAI</sequence>
<dbReference type="SUPFAM" id="SSF143422">
    <property type="entry name" value="Transposase IS200-like"/>
    <property type="match status" value="1"/>
</dbReference>
<dbReference type="PANTHER" id="PTHR34322:SF2">
    <property type="entry name" value="TRANSPOSASE IS200-LIKE DOMAIN-CONTAINING PROTEIN"/>
    <property type="match status" value="1"/>
</dbReference>
<gene>
    <name evidence="2" type="ORF">CLHOM_26970</name>
</gene>
<accession>A0A0L6Z7L1</accession>
<dbReference type="GO" id="GO:0006313">
    <property type="term" value="P:DNA transposition"/>
    <property type="evidence" value="ECO:0007669"/>
    <property type="project" value="InterPro"/>
</dbReference>
<proteinExistence type="predicted"/>
<dbReference type="Gene3D" id="3.30.70.1290">
    <property type="entry name" value="Transposase IS200-like"/>
    <property type="match status" value="1"/>
</dbReference>
<organism evidence="2 3">
    <name type="scientific">Clostridium homopropionicum DSM 5847</name>
    <dbReference type="NCBI Taxonomy" id="1121318"/>
    <lineage>
        <taxon>Bacteria</taxon>
        <taxon>Bacillati</taxon>
        <taxon>Bacillota</taxon>
        <taxon>Clostridia</taxon>
        <taxon>Eubacteriales</taxon>
        <taxon>Clostridiaceae</taxon>
        <taxon>Clostridium</taxon>
    </lineage>
</organism>
<comment type="caution">
    <text evidence="2">The sequence shown here is derived from an EMBL/GenBank/DDBJ whole genome shotgun (WGS) entry which is preliminary data.</text>
</comment>
<dbReference type="GO" id="GO:0004803">
    <property type="term" value="F:transposase activity"/>
    <property type="evidence" value="ECO:0007669"/>
    <property type="project" value="InterPro"/>
</dbReference>
<dbReference type="InterPro" id="IPR010921">
    <property type="entry name" value="Trp_repressor/repl_initiator"/>
</dbReference>
<dbReference type="SMART" id="SM01321">
    <property type="entry name" value="Y1_Tnp"/>
    <property type="match status" value="1"/>
</dbReference>
<dbReference type="STRING" id="36844.SAMN04488501_10957"/>
<dbReference type="GO" id="GO:0043565">
    <property type="term" value="F:sequence-specific DNA binding"/>
    <property type="evidence" value="ECO:0007669"/>
    <property type="project" value="InterPro"/>
</dbReference>
<dbReference type="SUPFAM" id="SSF48295">
    <property type="entry name" value="TrpR-like"/>
    <property type="match status" value="1"/>
</dbReference>
<protein>
    <submittedName>
        <fullName evidence="2">Transposase IS200 like protein</fullName>
    </submittedName>
</protein>
<reference evidence="3" key="1">
    <citation type="submission" date="2015-08" db="EMBL/GenBank/DDBJ databases">
        <title>Genome sequence of the strict anaerobe Clostridium homopropionicum LuHBu1 (DSM 5847T).</title>
        <authorList>
            <person name="Poehlein A."/>
            <person name="Beck M."/>
            <person name="Schiel-Bengelsdorf B."/>
            <person name="Bengelsdorf F.R."/>
            <person name="Daniel R."/>
            <person name="Duerre P."/>
        </authorList>
    </citation>
    <scope>NUCLEOTIDE SEQUENCE [LARGE SCALE GENOMIC DNA]</scope>
    <source>
        <strain evidence="3">DSM 5847</strain>
    </source>
</reference>
<evidence type="ECO:0000313" key="2">
    <source>
        <dbReference type="EMBL" id="KOA18957.1"/>
    </source>
</evidence>
<dbReference type="RefSeq" id="WP_052222180.1">
    <property type="nucleotide sequence ID" value="NZ_LHUR01000031.1"/>
</dbReference>
<dbReference type="EMBL" id="LHUR01000031">
    <property type="protein sequence ID" value="KOA18957.1"/>
    <property type="molecule type" value="Genomic_DNA"/>
</dbReference>
<dbReference type="Pfam" id="PF01797">
    <property type="entry name" value="Y1_Tnp"/>
    <property type="match status" value="1"/>
</dbReference>
<dbReference type="AlphaFoldDB" id="A0A0L6Z7L1"/>
<evidence type="ECO:0000259" key="1">
    <source>
        <dbReference type="SMART" id="SM01321"/>
    </source>
</evidence>